<gene>
    <name evidence="1" type="ORF">PPRIM_AZ9-3.1.T0530155</name>
</gene>
<evidence type="ECO:0000313" key="2">
    <source>
        <dbReference type="Proteomes" id="UP000688137"/>
    </source>
</evidence>
<comment type="caution">
    <text evidence="1">The sequence shown here is derived from an EMBL/GenBank/DDBJ whole genome shotgun (WGS) entry which is preliminary data.</text>
</comment>
<dbReference type="Proteomes" id="UP000688137">
    <property type="component" value="Unassembled WGS sequence"/>
</dbReference>
<sequence length="90" mass="10896">MEKIQTIIFSESLVRIIIVSLNKKNQNRRMKLKTDRLRNQEQNYQKQILVKCFGLKIINISEKQKEITFGLDKFQITVIIKTLKYMRYLF</sequence>
<reference evidence="1" key="1">
    <citation type="submission" date="2021-01" db="EMBL/GenBank/DDBJ databases">
        <authorList>
            <consortium name="Genoscope - CEA"/>
            <person name="William W."/>
        </authorList>
    </citation>
    <scope>NUCLEOTIDE SEQUENCE</scope>
</reference>
<organism evidence="1 2">
    <name type="scientific">Paramecium primaurelia</name>
    <dbReference type="NCBI Taxonomy" id="5886"/>
    <lineage>
        <taxon>Eukaryota</taxon>
        <taxon>Sar</taxon>
        <taxon>Alveolata</taxon>
        <taxon>Ciliophora</taxon>
        <taxon>Intramacronucleata</taxon>
        <taxon>Oligohymenophorea</taxon>
        <taxon>Peniculida</taxon>
        <taxon>Parameciidae</taxon>
        <taxon>Paramecium</taxon>
    </lineage>
</organism>
<proteinExistence type="predicted"/>
<protein>
    <submittedName>
        <fullName evidence="1">Uncharacterized protein</fullName>
    </submittedName>
</protein>
<dbReference type="AlphaFoldDB" id="A0A8S1MAH5"/>
<dbReference type="EMBL" id="CAJJDM010000053">
    <property type="protein sequence ID" value="CAD8074793.1"/>
    <property type="molecule type" value="Genomic_DNA"/>
</dbReference>
<keyword evidence="2" id="KW-1185">Reference proteome</keyword>
<name>A0A8S1MAH5_PARPR</name>
<evidence type="ECO:0000313" key="1">
    <source>
        <dbReference type="EMBL" id="CAD8074793.1"/>
    </source>
</evidence>
<accession>A0A8S1MAH5</accession>